<keyword evidence="10 18" id="KW-1133">Transmembrane helix</keyword>
<evidence type="ECO:0000256" key="17">
    <source>
        <dbReference type="ARBA" id="ARBA00047804"/>
    </source>
</evidence>
<name>U2FUA1_9GAMM</name>
<keyword evidence="3 18" id="KW-0813">Transport</keyword>
<feature type="transmembrane region" description="Helical" evidence="18">
    <location>
        <begin position="310"/>
        <end position="340"/>
    </location>
</feature>
<dbReference type="AlphaFoldDB" id="U2FUA1"/>
<feature type="transmembrane region" description="Helical" evidence="18">
    <location>
        <begin position="442"/>
        <end position="461"/>
    </location>
</feature>
<dbReference type="Pfam" id="PF13899">
    <property type="entry name" value="Thioredoxin_7"/>
    <property type="match status" value="1"/>
</dbReference>
<evidence type="ECO:0000256" key="7">
    <source>
        <dbReference type="ARBA" id="ARBA00022729"/>
    </source>
</evidence>
<evidence type="ECO:0000259" key="20">
    <source>
        <dbReference type="PROSITE" id="PS51352"/>
    </source>
</evidence>
<keyword evidence="6 18" id="KW-0812">Transmembrane</keyword>
<keyword evidence="9 18" id="KW-0249">Electron transport</keyword>
<feature type="transmembrane region" description="Helical" evidence="18">
    <location>
        <begin position="237"/>
        <end position="257"/>
    </location>
</feature>
<dbReference type="NCBIfam" id="NF001419">
    <property type="entry name" value="PRK00293.1"/>
    <property type="match status" value="1"/>
</dbReference>
<dbReference type="Proteomes" id="UP000006242">
    <property type="component" value="Unassembled WGS sequence"/>
</dbReference>
<feature type="transmembrane region" description="Helical" evidence="18">
    <location>
        <begin position="387"/>
        <end position="405"/>
    </location>
</feature>
<dbReference type="Pfam" id="PF11412">
    <property type="entry name" value="DsbD_N"/>
    <property type="match status" value="1"/>
</dbReference>
<keyword evidence="22" id="KW-1185">Reference proteome</keyword>
<feature type="transmembrane region" description="Helical" evidence="18">
    <location>
        <begin position="352"/>
        <end position="375"/>
    </location>
</feature>
<keyword evidence="14 18" id="KW-1015">Disulfide bond</keyword>
<feature type="disulfide bond" description="Redox-active" evidence="18">
    <location>
        <begin position="137"/>
        <end position="143"/>
    </location>
</feature>
<evidence type="ECO:0000256" key="16">
    <source>
        <dbReference type="ARBA" id="ARBA00047388"/>
    </source>
</evidence>
<feature type="disulfide bond" description="Redox-active" evidence="18">
    <location>
        <begin position="524"/>
        <end position="527"/>
    </location>
</feature>
<organism evidence="21 22">
    <name type="scientific">Salinisphaera shabanensis E1L3A</name>
    <dbReference type="NCBI Taxonomy" id="1033802"/>
    <lineage>
        <taxon>Bacteria</taxon>
        <taxon>Pseudomonadati</taxon>
        <taxon>Pseudomonadota</taxon>
        <taxon>Gammaproteobacteria</taxon>
        <taxon>Salinisphaerales</taxon>
        <taxon>Salinisphaeraceae</taxon>
        <taxon>Salinisphaera</taxon>
    </lineage>
</organism>
<evidence type="ECO:0000256" key="14">
    <source>
        <dbReference type="ARBA" id="ARBA00023157"/>
    </source>
</evidence>
<dbReference type="GO" id="GO:0047134">
    <property type="term" value="F:protein-disulfide reductase [NAD(P)H] activity"/>
    <property type="evidence" value="ECO:0007669"/>
    <property type="project" value="UniProtKB-UniRule"/>
</dbReference>
<feature type="chain" id="PRO_5009021582" description="Thiol:disulfide interchange protein DsbD" evidence="18">
    <location>
        <begin position="35"/>
        <end position="611"/>
    </location>
</feature>
<keyword evidence="8 18" id="KW-0201">Cytochrome c-type biogenesis</keyword>
<evidence type="ECO:0000256" key="15">
    <source>
        <dbReference type="ARBA" id="ARBA00023284"/>
    </source>
</evidence>
<evidence type="ECO:0000256" key="5">
    <source>
        <dbReference type="ARBA" id="ARBA00022519"/>
    </source>
</evidence>
<evidence type="ECO:0000256" key="19">
    <source>
        <dbReference type="SAM" id="MobiDB-lite"/>
    </source>
</evidence>
<reference evidence="21 22" key="1">
    <citation type="journal article" date="2011" name="J. Bacteriol.">
        <title>Genome sequence of Salinisphaera shabanensis, a gammaproteobacterium from the harsh, variable environment of the brine-seawater interface of the Shaban Deep in the Red Sea.</title>
        <authorList>
            <person name="Antunes A."/>
            <person name="Alam I."/>
            <person name="Bajic V.B."/>
            <person name="Stingl U."/>
        </authorList>
    </citation>
    <scope>NUCLEOTIDE SEQUENCE [LARGE SCALE GENOMIC DNA]</scope>
    <source>
        <strain evidence="21 22">E1L3A</strain>
    </source>
</reference>
<dbReference type="GO" id="GO:0009055">
    <property type="term" value="F:electron transfer activity"/>
    <property type="evidence" value="ECO:0007669"/>
    <property type="project" value="UniProtKB-UniRule"/>
</dbReference>
<dbReference type="Gene3D" id="2.60.40.1250">
    <property type="entry name" value="Thiol:disulfide interchange protein DsbD, N-terminal domain"/>
    <property type="match status" value="1"/>
</dbReference>
<keyword evidence="4 18" id="KW-1003">Cell membrane</keyword>
<gene>
    <name evidence="21" type="primary">dsbD1</name>
    <name evidence="18" type="synonym">dsbD</name>
    <name evidence="21" type="ORF">SSPSH_003167</name>
</gene>
<comment type="caution">
    <text evidence="21">The sequence shown here is derived from an EMBL/GenBank/DDBJ whole genome shotgun (WGS) entry which is preliminary data.</text>
</comment>
<evidence type="ECO:0000256" key="10">
    <source>
        <dbReference type="ARBA" id="ARBA00022989"/>
    </source>
</evidence>
<sequence precursor="true">MTPRARVANPYSWPWLALVLIVCVLGLASTLAQAANDFLPVDEAFAPSAARTADGDIAITWQIADTYYLYRHAFDFELTDGDVSNLGDPQIPDGEKHTDEFFGPVETYRDSVRVIMPVEGDTPLADDARLSVTYQGCADAGLCYPPQTKTLDISPTRSGENTPAESGITDDSGGFLTQQDDLAGRLASAGTLPTLGLFFVFGLLLAFTPCILPMIPILSGLIVGAQASPARAFTLSLAYVLAMAAAYTVFGVIAGYFGANLQAALQMPAVLIPFAVVFVVLALAAFGVFQLQMPAPIRQRASAIGARRGGIVGASLMGFFSALIAGPCLAPPLVGALLYISSSGDMVLGGAALFMLGLGMGVPLIAIGVFGARLMPHAGAWMKEVQILSGVILLAVALWLLTRILPAPVSLAGWGLLALAYASYLSTLETAARAGRAIKRGVVFLLFVYAGAATLGLLAGANNASALRPLAPLLGGAVNAGATAQSTTTSPFTRVADLDQLKAALANAHENGRPAVVDFYADWCVECVQMEHGLFAEPDVRAALSEVVALQVDVTDYDSTDRALMRDLDVFGPPTVLFYRPDGTEAADQRLIGTIDTAGFIQRLQRLERSR</sequence>
<evidence type="ECO:0000256" key="13">
    <source>
        <dbReference type="ARBA" id="ARBA00023136"/>
    </source>
</evidence>
<dbReference type="Gene3D" id="3.40.30.10">
    <property type="entry name" value="Glutaredoxin"/>
    <property type="match status" value="1"/>
</dbReference>
<feature type="region of interest" description="Disordered" evidence="19">
    <location>
        <begin position="151"/>
        <end position="171"/>
    </location>
</feature>
<feature type="signal peptide" evidence="18">
    <location>
        <begin position="1"/>
        <end position="34"/>
    </location>
</feature>
<evidence type="ECO:0000256" key="11">
    <source>
        <dbReference type="ARBA" id="ARBA00023002"/>
    </source>
</evidence>
<dbReference type="InterPro" id="IPR035671">
    <property type="entry name" value="DsbD_gamma"/>
</dbReference>
<keyword evidence="5 18" id="KW-0997">Cell inner membrane</keyword>
<dbReference type="InterPro" id="IPR022910">
    <property type="entry name" value="Thiol_diS_interchange_DbsD"/>
</dbReference>
<dbReference type="EC" id="1.8.1.8" evidence="18"/>
<evidence type="ECO:0000256" key="9">
    <source>
        <dbReference type="ARBA" id="ARBA00022982"/>
    </source>
</evidence>
<comment type="similarity">
    <text evidence="2 18">Belongs to the thioredoxin family. DsbD subfamily.</text>
</comment>
<dbReference type="InterPro" id="IPR036249">
    <property type="entry name" value="Thioredoxin-like_sf"/>
</dbReference>
<dbReference type="GO" id="GO:0005886">
    <property type="term" value="C:plasma membrane"/>
    <property type="evidence" value="ECO:0007669"/>
    <property type="project" value="UniProtKB-SubCell"/>
</dbReference>
<dbReference type="InterPro" id="IPR028250">
    <property type="entry name" value="DsbDN"/>
</dbReference>
<comment type="function">
    <text evidence="18">Required to facilitate the formation of correct disulfide bonds in some periplasmic proteins and for the assembly of the periplasmic c-type cytochromes. Acts by transferring electrons from cytoplasmic thioredoxin to the periplasm. This transfer involves a cascade of disulfide bond formation and reduction steps.</text>
</comment>
<keyword evidence="15 18" id="KW-0676">Redox-active center</keyword>
<evidence type="ECO:0000313" key="22">
    <source>
        <dbReference type="Proteomes" id="UP000006242"/>
    </source>
</evidence>
<reference evidence="21 22" key="2">
    <citation type="journal article" date="2013" name="PLoS ONE">
        <title>INDIGO - INtegrated Data Warehouse of MIcrobial GenOmes with Examples from the Red Sea Extremophiles.</title>
        <authorList>
            <person name="Alam I."/>
            <person name="Antunes A."/>
            <person name="Kamau A.A."/>
            <person name="Ba Alawi W."/>
            <person name="Kalkatawi M."/>
            <person name="Stingl U."/>
            <person name="Bajic V.B."/>
        </authorList>
    </citation>
    <scope>NUCLEOTIDE SEQUENCE [LARGE SCALE GENOMIC DNA]</scope>
    <source>
        <strain evidence="21 22">E1L3A</strain>
    </source>
</reference>
<keyword evidence="13 18" id="KW-0472">Membrane</keyword>
<dbReference type="RefSeq" id="WP_006915371.1">
    <property type="nucleotide sequence ID" value="NZ_AFNV02000025.1"/>
</dbReference>
<dbReference type="InterPro" id="IPR013766">
    <property type="entry name" value="Thioredoxin_domain"/>
</dbReference>
<dbReference type="HAMAP" id="MF_00399">
    <property type="entry name" value="DbsD"/>
    <property type="match status" value="1"/>
</dbReference>
<dbReference type="Pfam" id="PF02683">
    <property type="entry name" value="DsbD_TM"/>
    <property type="match status" value="1"/>
</dbReference>
<keyword evidence="11 18" id="KW-0560">Oxidoreductase</keyword>
<evidence type="ECO:0000256" key="18">
    <source>
        <dbReference type="HAMAP-Rule" id="MF_00399"/>
    </source>
</evidence>
<evidence type="ECO:0000256" key="3">
    <source>
        <dbReference type="ARBA" id="ARBA00022448"/>
    </source>
</evidence>
<comment type="caution">
    <text evidence="18">Lacks conserved residue(s) required for the propagation of feature annotation.</text>
</comment>
<dbReference type="InterPro" id="IPR003834">
    <property type="entry name" value="Cyt_c_assmbl_TM_dom"/>
</dbReference>
<feature type="transmembrane region" description="Helical" evidence="18">
    <location>
        <begin position="195"/>
        <end position="225"/>
    </location>
</feature>
<feature type="compositionally biased region" description="Polar residues" evidence="19">
    <location>
        <begin position="151"/>
        <end position="164"/>
    </location>
</feature>
<dbReference type="SUPFAM" id="SSF74863">
    <property type="entry name" value="Thiol:disulfide interchange protein DsbD, N-terminal domain (DsbD-alpha)"/>
    <property type="match status" value="1"/>
</dbReference>
<dbReference type="PANTHER" id="PTHR32234">
    <property type="entry name" value="THIOL:DISULFIDE INTERCHANGE PROTEIN DSBD"/>
    <property type="match status" value="1"/>
</dbReference>
<dbReference type="PROSITE" id="PS51352">
    <property type="entry name" value="THIOREDOXIN_2"/>
    <property type="match status" value="1"/>
</dbReference>
<evidence type="ECO:0000256" key="2">
    <source>
        <dbReference type="ARBA" id="ARBA00007241"/>
    </source>
</evidence>
<dbReference type="GO" id="GO:0017004">
    <property type="term" value="P:cytochrome complex assembly"/>
    <property type="evidence" value="ECO:0007669"/>
    <property type="project" value="UniProtKB-UniRule"/>
</dbReference>
<dbReference type="EMBL" id="AFNV02000025">
    <property type="protein sequence ID" value="ERJ17948.1"/>
    <property type="molecule type" value="Genomic_DNA"/>
</dbReference>
<comment type="catalytic activity">
    <reaction evidence="17 18">
        <text>[protein]-dithiol + NADP(+) = [protein]-disulfide + NADPH + H(+)</text>
        <dbReference type="Rhea" id="RHEA:18753"/>
        <dbReference type="Rhea" id="RHEA-COMP:10593"/>
        <dbReference type="Rhea" id="RHEA-COMP:10594"/>
        <dbReference type="ChEBI" id="CHEBI:15378"/>
        <dbReference type="ChEBI" id="CHEBI:29950"/>
        <dbReference type="ChEBI" id="CHEBI:50058"/>
        <dbReference type="ChEBI" id="CHEBI:57783"/>
        <dbReference type="ChEBI" id="CHEBI:58349"/>
        <dbReference type="EC" id="1.8.1.8"/>
    </reaction>
</comment>
<dbReference type="SUPFAM" id="SSF52833">
    <property type="entry name" value="Thioredoxin-like"/>
    <property type="match status" value="1"/>
</dbReference>
<comment type="catalytic activity">
    <reaction evidence="16 18">
        <text>[protein]-dithiol + NAD(+) = [protein]-disulfide + NADH + H(+)</text>
        <dbReference type="Rhea" id="RHEA:18749"/>
        <dbReference type="Rhea" id="RHEA-COMP:10593"/>
        <dbReference type="Rhea" id="RHEA-COMP:10594"/>
        <dbReference type="ChEBI" id="CHEBI:15378"/>
        <dbReference type="ChEBI" id="CHEBI:29950"/>
        <dbReference type="ChEBI" id="CHEBI:50058"/>
        <dbReference type="ChEBI" id="CHEBI:57540"/>
        <dbReference type="ChEBI" id="CHEBI:57945"/>
        <dbReference type="EC" id="1.8.1.8"/>
    </reaction>
</comment>
<dbReference type="OrthoDB" id="9811036at2"/>
<dbReference type="InterPro" id="IPR036929">
    <property type="entry name" value="DsbDN_sf"/>
</dbReference>
<dbReference type="GO" id="GO:0045454">
    <property type="term" value="P:cell redox homeostasis"/>
    <property type="evidence" value="ECO:0007669"/>
    <property type="project" value="TreeGrafter"/>
</dbReference>
<proteinExistence type="inferred from homology"/>
<feature type="domain" description="Thioredoxin" evidence="20">
    <location>
        <begin position="473"/>
        <end position="609"/>
    </location>
</feature>
<accession>U2FUA1</accession>
<evidence type="ECO:0000256" key="8">
    <source>
        <dbReference type="ARBA" id="ARBA00022748"/>
    </source>
</evidence>
<evidence type="ECO:0000256" key="4">
    <source>
        <dbReference type="ARBA" id="ARBA00022475"/>
    </source>
</evidence>
<evidence type="ECO:0000313" key="21">
    <source>
        <dbReference type="EMBL" id="ERJ17948.1"/>
    </source>
</evidence>
<keyword evidence="12 18" id="KW-0520">NAD</keyword>
<evidence type="ECO:0000256" key="6">
    <source>
        <dbReference type="ARBA" id="ARBA00022692"/>
    </source>
</evidence>
<evidence type="ECO:0000256" key="1">
    <source>
        <dbReference type="ARBA" id="ARBA00004429"/>
    </source>
</evidence>
<keyword evidence="7 18" id="KW-0732">Signal</keyword>
<comment type="subcellular location">
    <subcellularLocation>
        <location evidence="1 18">Cell inner membrane</location>
        <topology evidence="1 18">Multi-pass membrane protein</topology>
    </subcellularLocation>
</comment>
<dbReference type="eggNOG" id="COG4232">
    <property type="taxonomic scope" value="Bacteria"/>
</dbReference>
<dbReference type="STRING" id="1033802.SSPSH_003167"/>
<feature type="transmembrane region" description="Helical" evidence="18">
    <location>
        <begin position="411"/>
        <end position="430"/>
    </location>
</feature>
<evidence type="ECO:0000256" key="12">
    <source>
        <dbReference type="ARBA" id="ARBA00023027"/>
    </source>
</evidence>
<feature type="transmembrane region" description="Helical" evidence="18">
    <location>
        <begin position="269"/>
        <end position="289"/>
    </location>
</feature>
<dbReference type="CDD" id="cd02953">
    <property type="entry name" value="DsbDgamma"/>
    <property type="match status" value="1"/>
</dbReference>
<protein>
    <recommendedName>
        <fullName evidence="18">Thiol:disulfide interchange protein DsbD</fullName>
        <ecNumber evidence="18">1.8.1.8</ecNumber>
    </recommendedName>
    <alternativeName>
        <fullName evidence="18">Protein-disulfide reductase</fullName>
        <shortName evidence="18">Disulfide reductase</shortName>
    </alternativeName>
</protein>
<dbReference type="PANTHER" id="PTHR32234:SF0">
    <property type="entry name" value="THIOL:DISULFIDE INTERCHANGE PROTEIN DSBD"/>
    <property type="match status" value="1"/>
</dbReference>